<dbReference type="Proteomes" id="UP000256686">
    <property type="component" value="Unassembled WGS sequence"/>
</dbReference>
<dbReference type="EMBL" id="QNVT01000012">
    <property type="protein sequence ID" value="REC61783.1"/>
    <property type="molecule type" value="Genomic_DNA"/>
</dbReference>
<gene>
    <name evidence="1" type="ORF">DRF65_13675</name>
</gene>
<keyword evidence="2" id="KW-1185">Reference proteome</keyword>
<accession>A0A3D9C7C9</accession>
<organism evidence="1 2">
    <name type="scientific">Chryseobacterium pennae</name>
    <dbReference type="NCBI Taxonomy" id="2258962"/>
    <lineage>
        <taxon>Bacteria</taxon>
        <taxon>Pseudomonadati</taxon>
        <taxon>Bacteroidota</taxon>
        <taxon>Flavobacteriia</taxon>
        <taxon>Flavobacteriales</taxon>
        <taxon>Weeksellaceae</taxon>
        <taxon>Chryseobacterium group</taxon>
        <taxon>Chryseobacterium</taxon>
    </lineage>
</organism>
<protein>
    <submittedName>
        <fullName evidence="1">Uncharacterized protein</fullName>
    </submittedName>
</protein>
<evidence type="ECO:0000313" key="2">
    <source>
        <dbReference type="Proteomes" id="UP000256686"/>
    </source>
</evidence>
<sequence length="149" mass="17505">MQFKEEQYAITYYHLDYENTQDGRFVMESETGMELTGINSGVVCLQYNWSRKILRTDNNKAVVSQIARTHIKFNSELSDGLVGEILDILKKHEEQNLEFIRNNSFAVFESFPNVYYSSFLDENVIPIEERKADLTRWLKTKIQELSPDH</sequence>
<proteinExistence type="predicted"/>
<evidence type="ECO:0000313" key="1">
    <source>
        <dbReference type="EMBL" id="REC61783.1"/>
    </source>
</evidence>
<reference evidence="2" key="1">
    <citation type="submission" date="2018-06" db="EMBL/GenBank/DDBJ databases">
        <authorList>
            <person name="Lum Nde A."/>
            <person name="Hugo C."/>
        </authorList>
    </citation>
    <scope>NUCLEOTIDE SEQUENCE [LARGE SCALE GENOMIC DNA]</scope>
    <source>
        <strain evidence="2">1_F178</strain>
    </source>
</reference>
<name>A0A3D9C7C9_9FLAO</name>
<dbReference type="AlphaFoldDB" id="A0A3D9C7C9"/>
<dbReference type="RefSeq" id="WP_115971321.1">
    <property type="nucleotide sequence ID" value="NZ_QNVT01000012.1"/>
</dbReference>
<comment type="caution">
    <text evidence="1">The sequence shown here is derived from an EMBL/GenBank/DDBJ whole genome shotgun (WGS) entry which is preliminary data.</text>
</comment>